<evidence type="ECO:0000256" key="1">
    <source>
        <dbReference type="ARBA" id="ARBA00022679"/>
    </source>
</evidence>
<dbReference type="Proteomes" id="UP000028134">
    <property type="component" value="Unassembled WGS sequence"/>
</dbReference>
<organism evidence="2 3">
    <name type="scientific">Phocaeicola vulgatus str. 3775 SL</name>
    <name type="common">B</name>
    <name type="synonym">iv</name>
    <dbReference type="NCBI Taxonomy" id="1339350"/>
    <lineage>
        <taxon>Bacteria</taxon>
        <taxon>Pseudomonadati</taxon>
        <taxon>Bacteroidota</taxon>
        <taxon>Bacteroidia</taxon>
        <taxon>Bacteroidales</taxon>
        <taxon>Bacteroidaceae</taxon>
        <taxon>Phocaeicola</taxon>
    </lineage>
</organism>
<name>A0A078RA07_PHOVU</name>
<dbReference type="GO" id="GO:0016757">
    <property type="term" value="F:glycosyltransferase activity"/>
    <property type="evidence" value="ECO:0007669"/>
    <property type="project" value="TreeGrafter"/>
</dbReference>
<dbReference type="GO" id="GO:0009103">
    <property type="term" value="P:lipopolysaccharide biosynthetic process"/>
    <property type="evidence" value="ECO:0007669"/>
    <property type="project" value="TreeGrafter"/>
</dbReference>
<dbReference type="PANTHER" id="PTHR46401">
    <property type="entry name" value="GLYCOSYLTRANSFERASE WBBK-RELATED"/>
    <property type="match status" value="1"/>
</dbReference>
<proteinExistence type="predicted"/>
<dbReference type="AlphaFoldDB" id="A0A078RA07"/>
<comment type="caution">
    <text evidence="2">The sequence shown here is derived from an EMBL/GenBank/DDBJ whole genome shotgun (WGS) entry which is preliminary data.</text>
</comment>
<evidence type="ECO:0000313" key="2">
    <source>
        <dbReference type="EMBL" id="KDS32233.1"/>
    </source>
</evidence>
<sequence length="404" mass="46560">MAKNIIVSQIGARHRYAIPNILHKNRMLKSLFTDSYRYTILGKTSHIFLKLGSSRTAFKRLCQRLPKIPKSCIQASDKPILKLLFKKNVDTILLNEILYFTLDNFFCKKKKIIASADCIYNMYYENLGFIKYAKEQGKTIVVDIYENPVSFNFLLNEVNKYPEYSCIHGIRKQYEDRIAIREKYVSQMLQIADYYTVPSKYVLKAMMAYPEFNPKRAFLLPYPTSIQETNYNYRPIKHKIIWVGNDPVRKGLIYCAKAATILKQKYTDLDFRIIGSIDNKYKDIAVFKDLNFIGTLTSSELKEEYRTAEAYVFPTLSEGFAGTVIEAASCGCPIITTECAGTDLEAFPAIYIPIQDVNAIVDSVTSILENSKYRDQLSLKTFQYSQALTPETYEKRLISIFKSI</sequence>
<dbReference type="EMBL" id="JNHI01000005">
    <property type="protein sequence ID" value="KDS32233.1"/>
    <property type="molecule type" value="Genomic_DNA"/>
</dbReference>
<evidence type="ECO:0000313" key="3">
    <source>
        <dbReference type="Proteomes" id="UP000028134"/>
    </source>
</evidence>
<gene>
    <name evidence="2" type="ORF">M097_1106</name>
</gene>
<accession>A0A078RA07</accession>
<dbReference type="SUPFAM" id="SSF53756">
    <property type="entry name" value="UDP-Glycosyltransferase/glycogen phosphorylase"/>
    <property type="match status" value="1"/>
</dbReference>
<protein>
    <submittedName>
        <fullName evidence="2">Glycosyl transferases group 1 family protein</fullName>
    </submittedName>
</protein>
<keyword evidence="1 2" id="KW-0808">Transferase</keyword>
<reference evidence="2 3" key="1">
    <citation type="submission" date="2014-04" db="EMBL/GenBank/DDBJ databases">
        <authorList>
            <person name="Sears C."/>
            <person name="Carroll K."/>
            <person name="Sack B.R."/>
            <person name="Qadri F."/>
            <person name="Myers L.L."/>
            <person name="Chung G.-T."/>
            <person name="Escheverria P."/>
            <person name="Fraser C.M."/>
            <person name="Sadzewicz L."/>
            <person name="Shefchek K.A."/>
            <person name="Tallon L."/>
            <person name="Das S.P."/>
            <person name="Daugherty S."/>
            <person name="Mongodin E.F."/>
        </authorList>
    </citation>
    <scope>NUCLEOTIDE SEQUENCE [LARGE SCALE GENOMIC DNA]</scope>
    <source>
        <strain evidence="3">3775 SL(B) 10 (iv)</strain>
    </source>
</reference>
<dbReference type="Gene3D" id="3.40.50.2000">
    <property type="entry name" value="Glycogen Phosphorylase B"/>
    <property type="match status" value="1"/>
</dbReference>
<dbReference type="Pfam" id="PF13692">
    <property type="entry name" value="Glyco_trans_1_4"/>
    <property type="match status" value="1"/>
</dbReference>
<dbReference type="PATRIC" id="fig|1339350.3.peg.1064"/>
<dbReference type="CDD" id="cd03801">
    <property type="entry name" value="GT4_PimA-like"/>
    <property type="match status" value="1"/>
</dbReference>
<dbReference type="PANTHER" id="PTHR46401:SF2">
    <property type="entry name" value="GLYCOSYLTRANSFERASE WBBK-RELATED"/>
    <property type="match status" value="1"/>
</dbReference>
<dbReference type="RefSeq" id="WP_032944897.1">
    <property type="nucleotide sequence ID" value="NZ_JNHI01000005.1"/>
</dbReference>